<feature type="compositionally biased region" description="Basic and acidic residues" evidence="1">
    <location>
        <begin position="177"/>
        <end position="200"/>
    </location>
</feature>
<keyword evidence="2" id="KW-1133">Transmembrane helix</keyword>
<dbReference type="GeneID" id="100371719"/>
<dbReference type="RefSeq" id="XP_002734325.1">
    <property type="nucleotide sequence ID" value="XM_002734279.2"/>
</dbReference>
<evidence type="ECO:0000313" key="3">
    <source>
        <dbReference type="Proteomes" id="UP000694865"/>
    </source>
</evidence>
<organism evidence="3 4">
    <name type="scientific">Saccoglossus kowalevskii</name>
    <name type="common">Acorn worm</name>
    <dbReference type="NCBI Taxonomy" id="10224"/>
    <lineage>
        <taxon>Eukaryota</taxon>
        <taxon>Metazoa</taxon>
        <taxon>Hemichordata</taxon>
        <taxon>Enteropneusta</taxon>
        <taxon>Harrimaniidae</taxon>
        <taxon>Saccoglossus</taxon>
    </lineage>
</organism>
<dbReference type="PANTHER" id="PTHR15208:SF2">
    <property type="entry name" value="RECEPTOR-BINDING CANCER ANTIGEN EXPRESSED ON SISO CELLS"/>
    <property type="match status" value="1"/>
</dbReference>
<dbReference type="Proteomes" id="UP000694865">
    <property type="component" value="Unplaced"/>
</dbReference>
<accession>A0ABM0GP98</accession>
<dbReference type="PIRSF" id="PIRSF034247">
    <property type="entry name" value="RCAS1"/>
    <property type="match status" value="1"/>
</dbReference>
<keyword evidence="2" id="KW-0812">Transmembrane</keyword>
<evidence type="ECO:0000256" key="1">
    <source>
        <dbReference type="SAM" id="MobiDB-lite"/>
    </source>
</evidence>
<keyword evidence="3" id="KW-1185">Reference proteome</keyword>
<evidence type="ECO:0000313" key="4">
    <source>
        <dbReference type="RefSeq" id="XP_002734325.1"/>
    </source>
</evidence>
<feature type="region of interest" description="Disordered" evidence="1">
    <location>
        <begin position="177"/>
        <end position="207"/>
    </location>
</feature>
<dbReference type="InterPro" id="IPR017025">
    <property type="entry name" value="Cancer-assoc_antigen_RCAS1"/>
</dbReference>
<protein>
    <submittedName>
        <fullName evidence="4">Receptor-binding cancer antigen expressed on SiSo cells-like</fullName>
    </submittedName>
</protein>
<evidence type="ECO:0000256" key="2">
    <source>
        <dbReference type="SAM" id="Phobius"/>
    </source>
</evidence>
<name>A0ABM0GP98_SACKO</name>
<keyword evidence="2" id="KW-0472">Membrane</keyword>
<feature type="region of interest" description="Disordered" evidence="1">
    <location>
        <begin position="49"/>
        <end position="93"/>
    </location>
</feature>
<dbReference type="PANTHER" id="PTHR15208">
    <property type="entry name" value="RECEPTOR-BINDING CANCER ANTIGEN EXPRESSED ON SISO CELLS CANCER ASSOCIATED SURFACE ANTIGEN RCAS1 ESTROGEN RECEPTOR-BINDING FRAGMENT- ASSOCIATED GENE 9 PROTEIN"/>
    <property type="match status" value="1"/>
</dbReference>
<sequence>MKVVQFNLLKICSIFTIIYGLFKRAMCLMKRRRNSDALPVSMNSLSVPDNTTHDIPSTEPIELQDWDDWGGENGPTSIRVDSGQPNEESEEPEVDFFAEMAPKIKKPPIIRKKVETSSFGFPNRLSMDAGVIPQTTSELETWNEYESNAWEDETAGNVSSWEVEQVMKETKMQEREKRMMETQRKKLEREAHKSVKKDSGKLATKLS</sequence>
<proteinExistence type="predicted"/>
<gene>
    <name evidence="4" type="primary">LOC100371719</name>
</gene>
<feature type="transmembrane region" description="Helical" evidence="2">
    <location>
        <begin position="6"/>
        <end position="22"/>
    </location>
</feature>
<reference evidence="4" key="1">
    <citation type="submission" date="2025-08" db="UniProtKB">
        <authorList>
            <consortium name="RefSeq"/>
        </authorList>
    </citation>
    <scope>IDENTIFICATION</scope>
    <source>
        <tissue evidence="4">Testes</tissue>
    </source>
</reference>